<evidence type="ECO:0000256" key="1">
    <source>
        <dbReference type="SAM" id="Phobius"/>
    </source>
</evidence>
<dbReference type="AlphaFoldDB" id="A0A523S0T9"/>
<keyword evidence="1" id="KW-0472">Membrane</keyword>
<dbReference type="Proteomes" id="UP000316360">
    <property type="component" value="Unassembled WGS sequence"/>
</dbReference>
<sequence>MCASVLKALAYFFGIVGGVSLVMGVVLRLAKGPWGPFFLGILPRSYVLFAEVCLLFAIALGVATLLERKTKEKK</sequence>
<feature type="transmembrane region" description="Helical" evidence="1">
    <location>
        <begin position="47"/>
        <end position="66"/>
    </location>
</feature>
<keyword evidence="1" id="KW-1133">Transmembrane helix</keyword>
<comment type="caution">
    <text evidence="2">The sequence shown here is derived from an EMBL/GenBank/DDBJ whole genome shotgun (WGS) entry which is preliminary data.</text>
</comment>
<feature type="transmembrane region" description="Helical" evidence="1">
    <location>
        <begin position="9"/>
        <end position="27"/>
    </location>
</feature>
<evidence type="ECO:0000313" key="3">
    <source>
        <dbReference type="Proteomes" id="UP000316360"/>
    </source>
</evidence>
<organism evidence="2 3">
    <name type="scientific">Aerophobetes bacterium</name>
    <dbReference type="NCBI Taxonomy" id="2030807"/>
    <lineage>
        <taxon>Bacteria</taxon>
        <taxon>Candidatus Aerophobota</taxon>
    </lineage>
</organism>
<gene>
    <name evidence="2" type="ORF">E3J84_02605</name>
</gene>
<protein>
    <submittedName>
        <fullName evidence="2">Uncharacterized protein</fullName>
    </submittedName>
</protein>
<dbReference type="EMBL" id="SOKJ01000137">
    <property type="protein sequence ID" value="TET11643.1"/>
    <property type="molecule type" value="Genomic_DNA"/>
</dbReference>
<evidence type="ECO:0000313" key="2">
    <source>
        <dbReference type="EMBL" id="TET11643.1"/>
    </source>
</evidence>
<reference evidence="2 3" key="1">
    <citation type="submission" date="2019-03" db="EMBL/GenBank/DDBJ databases">
        <title>Metabolic potential of uncultured bacteria and archaea associated with petroleum seepage in deep-sea sediments.</title>
        <authorList>
            <person name="Dong X."/>
            <person name="Hubert C."/>
        </authorList>
    </citation>
    <scope>NUCLEOTIDE SEQUENCE [LARGE SCALE GENOMIC DNA]</scope>
    <source>
        <strain evidence="2">E44_bin7</strain>
    </source>
</reference>
<proteinExistence type="predicted"/>
<accession>A0A523S0T9</accession>
<keyword evidence="1" id="KW-0812">Transmembrane</keyword>
<name>A0A523S0T9_UNCAE</name>